<dbReference type="Proteomes" id="UP001311915">
    <property type="component" value="Unassembled WGS sequence"/>
</dbReference>
<feature type="region of interest" description="Disordered" evidence="1">
    <location>
        <begin position="218"/>
        <end position="275"/>
    </location>
</feature>
<evidence type="ECO:0000259" key="2">
    <source>
        <dbReference type="Pfam" id="PF14111"/>
    </source>
</evidence>
<evidence type="ECO:0000256" key="1">
    <source>
        <dbReference type="SAM" id="MobiDB-lite"/>
    </source>
</evidence>
<feature type="compositionally biased region" description="Polar residues" evidence="1">
    <location>
        <begin position="246"/>
        <end position="268"/>
    </location>
</feature>
<dbReference type="InterPro" id="IPR025558">
    <property type="entry name" value="DUF4283"/>
</dbReference>
<gene>
    <name evidence="3" type="ORF">R3W88_011486</name>
</gene>
<feature type="domain" description="DUF4283" evidence="2">
    <location>
        <begin position="53"/>
        <end position="134"/>
    </location>
</feature>
<keyword evidence="4" id="KW-1185">Reference proteome</keyword>
<organism evidence="3 4">
    <name type="scientific">Solanum pinnatisectum</name>
    <name type="common">tansyleaf nightshade</name>
    <dbReference type="NCBI Taxonomy" id="50273"/>
    <lineage>
        <taxon>Eukaryota</taxon>
        <taxon>Viridiplantae</taxon>
        <taxon>Streptophyta</taxon>
        <taxon>Embryophyta</taxon>
        <taxon>Tracheophyta</taxon>
        <taxon>Spermatophyta</taxon>
        <taxon>Magnoliopsida</taxon>
        <taxon>eudicotyledons</taxon>
        <taxon>Gunneridae</taxon>
        <taxon>Pentapetalae</taxon>
        <taxon>asterids</taxon>
        <taxon>lamiids</taxon>
        <taxon>Solanales</taxon>
        <taxon>Solanaceae</taxon>
        <taxon>Solanoideae</taxon>
        <taxon>Solaneae</taxon>
        <taxon>Solanum</taxon>
    </lineage>
</organism>
<dbReference type="EMBL" id="JAWPEI010000007">
    <property type="protein sequence ID" value="KAK4721253.1"/>
    <property type="molecule type" value="Genomic_DNA"/>
</dbReference>
<evidence type="ECO:0000313" key="3">
    <source>
        <dbReference type="EMBL" id="KAK4721253.1"/>
    </source>
</evidence>
<name>A0AAV9L731_9SOLN</name>
<dbReference type="PANTHER" id="PTHR33233">
    <property type="entry name" value="ENDONUCLEASE/EXONUCLEASE/PHOSPHATASE"/>
    <property type="match status" value="1"/>
</dbReference>
<protein>
    <recommendedName>
        <fullName evidence="2">DUF4283 domain-containing protein</fullName>
    </recommendedName>
</protein>
<evidence type="ECO:0000313" key="4">
    <source>
        <dbReference type="Proteomes" id="UP001311915"/>
    </source>
</evidence>
<dbReference type="PANTHER" id="PTHR33233:SF14">
    <property type="entry name" value="ENDONUCLEASE_EXONUCLEASE_PHOSPHATASE"/>
    <property type="match status" value="1"/>
</dbReference>
<dbReference type="AlphaFoldDB" id="A0AAV9L731"/>
<sequence>MQEVQRRPSVWENFDINKVSNAGFQLEFVALEIHGKSVVCEIGIEDISSEIAYWRNSVVCYVLGAHPPFSILNGYVQRLWGKHGINKVHMLKNGIVLVRFDSIAGNNEAIQGGIYHFDNKPFIVKAWNEDMEFTREELYTIPIWVILPGLDFKYWSPKGLSKNGSLIGKPLLIEVDVDSQLPEREFFKNEKGDLIEQQIQYDWKPVLCKFCHRNGYSEEDCRKKNPPLPKSPKKQESRNVEADGSNAVNQITPNSTQEEGAQNKQHCTNARRWKS</sequence>
<comment type="caution">
    <text evidence="3">The sequence shown here is derived from an EMBL/GenBank/DDBJ whole genome shotgun (WGS) entry which is preliminary data.</text>
</comment>
<accession>A0AAV9L731</accession>
<dbReference type="Pfam" id="PF14111">
    <property type="entry name" value="DUF4283"/>
    <property type="match status" value="1"/>
</dbReference>
<reference evidence="3 4" key="1">
    <citation type="submission" date="2023-10" db="EMBL/GenBank/DDBJ databases">
        <title>Genome-Wide Identification Analysis in wild type Solanum Pinnatisectum Reveals Some Genes Defensing Phytophthora Infestans.</title>
        <authorList>
            <person name="Sun C."/>
        </authorList>
    </citation>
    <scope>NUCLEOTIDE SEQUENCE [LARGE SCALE GENOMIC DNA]</scope>
    <source>
        <strain evidence="3">LQN</strain>
        <tissue evidence="3">Leaf</tissue>
    </source>
</reference>
<proteinExistence type="predicted"/>